<protein>
    <submittedName>
        <fullName evidence="1">Uncharacterized protein</fullName>
    </submittedName>
</protein>
<sequence length="181" mass="20458">MATNVRIPPLRFFTQRVLPAVYTDELSYYEVLAKVVDKLNELIDVVGDSATIEQIQQVIKDIEKELSALYVYVDKEVQGAKDYSDDQNDILEQYLVSLIVNATVGKVLVWSQTGGGICPLQEELDRQYDFLRYYAYNVGKMDSFEKTAQELDGYDATAYTDDLYNAVLLNGNSDLPVQDGN</sequence>
<dbReference type="EMBL" id="BK014955">
    <property type="protein sequence ID" value="DAD84231.1"/>
    <property type="molecule type" value="Genomic_DNA"/>
</dbReference>
<proteinExistence type="predicted"/>
<accession>A0A8S5MQ75</accession>
<reference evidence="1" key="1">
    <citation type="journal article" date="2021" name="Proc. Natl. Acad. Sci. U.S.A.">
        <title>A Catalog of Tens of Thousands of Viruses from Human Metagenomes Reveals Hidden Associations with Chronic Diseases.</title>
        <authorList>
            <person name="Tisza M.J."/>
            <person name="Buck C.B."/>
        </authorList>
    </citation>
    <scope>NUCLEOTIDE SEQUENCE</scope>
    <source>
        <strain evidence="1">CtiHu16</strain>
    </source>
</reference>
<name>A0A8S5MQ75_9CAUD</name>
<organism evidence="1">
    <name type="scientific">Podoviridae sp. ctiHu16</name>
    <dbReference type="NCBI Taxonomy" id="2826571"/>
    <lineage>
        <taxon>Viruses</taxon>
        <taxon>Duplodnaviria</taxon>
        <taxon>Heunggongvirae</taxon>
        <taxon>Uroviricota</taxon>
        <taxon>Caudoviricetes</taxon>
    </lineage>
</organism>
<evidence type="ECO:0000313" key="1">
    <source>
        <dbReference type="EMBL" id="DAD84231.1"/>
    </source>
</evidence>